<protein>
    <submittedName>
        <fullName evidence="1">Uncharacterized protein</fullName>
    </submittedName>
</protein>
<dbReference type="EMBL" id="FNPZ01000012">
    <property type="protein sequence ID" value="SDZ57600.1"/>
    <property type="molecule type" value="Genomic_DNA"/>
</dbReference>
<dbReference type="Proteomes" id="UP000198891">
    <property type="component" value="Unassembled WGS sequence"/>
</dbReference>
<proteinExistence type="predicted"/>
<organism evidence="1 2">
    <name type="scientific">Herbiconiux ginsengi</name>
    <dbReference type="NCBI Taxonomy" id="381665"/>
    <lineage>
        <taxon>Bacteria</taxon>
        <taxon>Bacillati</taxon>
        <taxon>Actinomycetota</taxon>
        <taxon>Actinomycetes</taxon>
        <taxon>Micrococcales</taxon>
        <taxon>Microbacteriaceae</taxon>
        <taxon>Herbiconiux</taxon>
    </lineage>
</organism>
<dbReference type="OrthoDB" id="5118986at2"/>
<reference evidence="1 2" key="1">
    <citation type="submission" date="2016-10" db="EMBL/GenBank/DDBJ databases">
        <authorList>
            <person name="de Groot N.N."/>
        </authorList>
    </citation>
    <scope>NUCLEOTIDE SEQUENCE [LARGE SCALE GENOMIC DNA]</scope>
    <source>
        <strain evidence="1 2">CGMCC 4.3491</strain>
    </source>
</reference>
<sequence length="67" mass="7269">MGNLHFEGADRAIIHSGDIEKPIARLYLLKDGWHAKLATVHTKQAWSGPYDSPEAAVAELIGSSVLD</sequence>
<name>A0A1H3U570_9MICO</name>
<accession>A0A1H3U570</accession>
<evidence type="ECO:0000313" key="2">
    <source>
        <dbReference type="Proteomes" id="UP000198891"/>
    </source>
</evidence>
<dbReference type="AlphaFoldDB" id="A0A1H3U570"/>
<gene>
    <name evidence="1" type="ORF">SAMN05216554_0148</name>
</gene>
<evidence type="ECO:0000313" key="1">
    <source>
        <dbReference type="EMBL" id="SDZ57600.1"/>
    </source>
</evidence>
<dbReference type="RefSeq" id="WP_092558611.1">
    <property type="nucleotide sequence ID" value="NZ_FNPZ01000012.1"/>
</dbReference>
<keyword evidence="2" id="KW-1185">Reference proteome</keyword>